<name>A0ABT7NGU5_9BURK</name>
<dbReference type="RefSeq" id="WP_286662275.1">
    <property type="nucleotide sequence ID" value="NZ_JASZYV010000006.1"/>
</dbReference>
<keyword evidence="2" id="KW-0812">Transmembrane</keyword>
<keyword evidence="2" id="KW-0472">Membrane</keyword>
<evidence type="ECO:0000313" key="4">
    <source>
        <dbReference type="Proteomes" id="UP001174908"/>
    </source>
</evidence>
<accession>A0ABT7NGU5</accession>
<dbReference type="Proteomes" id="UP001174908">
    <property type="component" value="Unassembled WGS sequence"/>
</dbReference>
<gene>
    <name evidence="3" type="ORF">QTH91_21890</name>
</gene>
<protein>
    <recommendedName>
        <fullName evidence="5">DUF883 domain-containing protein</fullName>
    </recommendedName>
</protein>
<evidence type="ECO:0000256" key="1">
    <source>
        <dbReference type="SAM" id="MobiDB-lite"/>
    </source>
</evidence>
<reference evidence="3" key="1">
    <citation type="submission" date="2023-06" db="EMBL/GenBank/DDBJ databases">
        <authorList>
            <person name="Jiang Y."/>
            <person name="Liu Q."/>
        </authorList>
    </citation>
    <scope>NUCLEOTIDE SEQUENCE</scope>
    <source>
        <strain evidence="3">CGMCC 1.12089</strain>
    </source>
</reference>
<sequence>MNDENAPATQPETTQDDAHGKNFAQSSHDAAQDGEAGLGMLGGASIRASVRSGIREARARGEAALDDSRHFAHQAQASARSYAREAVNASGRRIRHARSRFDGQRGWNGEDFVNDQPMRAVLLAAAGGAVLTAVFIALLRGGSRR</sequence>
<comment type="caution">
    <text evidence="3">The sequence shown here is derived from an EMBL/GenBank/DDBJ whole genome shotgun (WGS) entry which is preliminary data.</text>
</comment>
<keyword evidence="4" id="KW-1185">Reference proteome</keyword>
<feature type="region of interest" description="Disordered" evidence="1">
    <location>
        <begin position="1"/>
        <end position="38"/>
    </location>
</feature>
<evidence type="ECO:0000256" key="2">
    <source>
        <dbReference type="SAM" id="Phobius"/>
    </source>
</evidence>
<feature type="transmembrane region" description="Helical" evidence="2">
    <location>
        <begin position="120"/>
        <end position="139"/>
    </location>
</feature>
<evidence type="ECO:0008006" key="5">
    <source>
        <dbReference type="Google" id="ProtNLM"/>
    </source>
</evidence>
<dbReference type="EMBL" id="JASZYV010000006">
    <property type="protein sequence ID" value="MDM0047159.1"/>
    <property type="molecule type" value="Genomic_DNA"/>
</dbReference>
<proteinExistence type="predicted"/>
<organism evidence="3 4">
    <name type="scientific">Variovorax dokdonensis</name>
    <dbReference type="NCBI Taxonomy" id="344883"/>
    <lineage>
        <taxon>Bacteria</taxon>
        <taxon>Pseudomonadati</taxon>
        <taxon>Pseudomonadota</taxon>
        <taxon>Betaproteobacteria</taxon>
        <taxon>Burkholderiales</taxon>
        <taxon>Comamonadaceae</taxon>
        <taxon>Variovorax</taxon>
    </lineage>
</organism>
<keyword evidence="2" id="KW-1133">Transmembrane helix</keyword>
<evidence type="ECO:0000313" key="3">
    <source>
        <dbReference type="EMBL" id="MDM0047159.1"/>
    </source>
</evidence>